<organism evidence="2 3">
    <name type="scientific">Pseudomonas lutea</name>
    <dbReference type="NCBI Taxonomy" id="243924"/>
    <lineage>
        <taxon>Bacteria</taxon>
        <taxon>Pseudomonadati</taxon>
        <taxon>Pseudomonadota</taxon>
        <taxon>Gammaproteobacteria</taxon>
        <taxon>Pseudomonadales</taxon>
        <taxon>Pseudomonadaceae</taxon>
        <taxon>Pseudomonas</taxon>
    </lineage>
</organism>
<evidence type="ECO:0000259" key="1">
    <source>
        <dbReference type="Pfam" id="PF08929"/>
    </source>
</evidence>
<evidence type="ECO:0000313" key="3">
    <source>
        <dbReference type="Proteomes" id="UP000183210"/>
    </source>
</evidence>
<proteinExistence type="predicted"/>
<gene>
    <name evidence="2" type="ORF">SAMN05216409_10958</name>
</gene>
<dbReference type="RefSeq" id="WP_074826890.1">
    <property type="nucleotide sequence ID" value="NZ_FOEV01000009.1"/>
</dbReference>
<dbReference type="SUPFAM" id="SSF140731">
    <property type="entry name" value="PA2201 C-terminal domain-like"/>
    <property type="match status" value="1"/>
</dbReference>
<dbReference type="InterPro" id="IPR028983">
    <property type="entry name" value="PA2201-like_C"/>
</dbReference>
<dbReference type="Pfam" id="PF08929">
    <property type="entry name" value="PoNi_C"/>
    <property type="match status" value="1"/>
</dbReference>
<name>A0A9X8ME81_9PSED</name>
<dbReference type="EMBL" id="FOEV01000009">
    <property type="protein sequence ID" value="SEQ83581.1"/>
    <property type="molecule type" value="Genomic_DNA"/>
</dbReference>
<protein>
    <recommendedName>
        <fullName evidence="1">PoNi C-terminal domain-containing protein</fullName>
    </recommendedName>
</protein>
<sequence>MKIRQSFLTETYYSHMHEFLTADTSKLEKAELTADSIEQADSLRAMLMADNEFFSWVLSYTAGKRLSDLSSQFESVVLAYERYQKAQGLFQRDSLISPLGLENLEDYERSLQLISIAILIGRLDLFERLVNIIDPSYRSEDALYEEIVGKIQPGRANLEEWYHDQPYRTLLDAIDAEDKQSAANLLSQYCKIWYPAFKSCPWHNSHLSMTSTEGTYFGYWAFEAGAVTYLYGIDDSQINHMVYPKDLVAYARNKKEQDGSQLKVYAGEPCPRSGYWFCSAKQNSLQYFKQGVIMPTFPESKWGATIWYWSRDS</sequence>
<comment type="caution">
    <text evidence="2">The sequence shown here is derived from an EMBL/GenBank/DDBJ whole genome shotgun (WGS) entry which is preliminary data.</text>
</comment>
<feature type="domain" description="PoNi C-terminal" evidence="1">
    <location>
        <begin position="140"/>
        <end position="247"/>
    </location>
</feature>
<accession>A0A9X8ME81</accession>
<reference evidence="2 3" key="1">
    <citation type="submission" date="2016-10" db="EMBL/GenBank/DDBJ databases">
        <authorList>
            <person name="Varghese N."/>
            <person name="Submissions S."/>
        </authorList>
    </citation>
    <scope>NUCLEOTIDE SEQUENCE [LARGE SCALE GENOMIC DNA]</scope>
    <source>
        <strain evidence="2 3">LMG 21974</strain>
    </source>
</reference>
<dbReference type="Gene3D" id="1.10.3920.10">
    <property type="entry name" value="PA2201 C-terminal domain-like"/>
    <property type="match status" value="1"/>
</dbReference>
<evidence type="ECO:0000313" key="2">
    <source>
        <dbReference type="EMBL" id="SEQ83581.1"/>
    </source>
</evidence>
<dbReference type="GeneID" id="300268918"/>
<dbReference type="AlphaFoldDB" id="A0A9X8ME81"/>
<dbReference type="Proteomes" id="UP000183210">
    <property type="component" value="Unassembled WGS sequence"/>
</dbReference>
<dbReference type="InterPro" id="IPR015025">
    <property type="entry name" value="PoNi_C"/>
</dbReference>